<dbReference type="GO" id="GO:0000775">
    <property type="term" value="C:chromosome, centromeric region"/>
    <property type="evidence" value="ECO:0007669"/>
    <property type="project" value="TreeGrafter"/>
</dbReference>
<dbReference type="PANTHER" id="PTHR13395">
    <property type="entry name" value="SISTER CHROMATID COHESION PROTEIN DCC1-RELATED"/>
    <property type="match status" value="1"/>
</dbReference>
<evidence type="ECO:0000256" key="1">
    <source>
        <dbReference type="ARBA" id="ARBA00007017"/>
    </source>
</evidence>
<dbReference type="STRING" id="37653.A0A0L8HXI4"/>
<dbReference type="AlphaFoldDB" id="A0A0L8HXI4"/>
<name>A0A0L8HXI4_OCTBM</name>
<comment type="similarity">
    <text evidence="1">Belongs to the DCC1 family.</text>
</comment>
<accession>A0A0L8HXI4</accession>
<dbReference type="GO" id="GO:0000785">
    <property type="term" value="C:chromatin"/>
    <property type="evidence" value="ECO:0007669"/>
    <property type="project" value="TreeGrafter"/>
</dbReference>
<evidence type="ECO:0000256" key="2">
    <source>
        <dbReference type="ARBA" id="ARBA00017682"/>
    </source>
</evidence>
<dbReference type="GO" id="GO:0034088">
    <property type="term" value="P:maintenance of mitotic sister chromatid cohesion"/>
    <property type="evidence" value="ECO:0007669"/>
    <property type="project" value="TreeGrafter"/>
</dbReference>
<keyword evidence="3" id="KW-0235">DNA replication</keyword>
<sequence>MAGQTNAGGIDLRTAEEVKKVLNYAKIQPSEFKPFVQCINFSESLENENLKLLEIDASIMDSLVEGQHVVIRGDKADGAVLCTKEKTYELKEAETSNSLLILPDCVTENLASDGELTINHLQVVSSLKTYYEMKPCRAKLEKLRHVLEENIYSGQECEDDEAHQGKKYTTEDLLDIVQASEKELFAGLKKLNICFINGYWRMLDFDFKSQVLSHILQLSEEEDGWMDSGVPLDACCQILEELYLRCVIEHVLKCYTDEVDGVTGKLYKLSEDKVCAFFAELTLRNAGKFNLAEFLEVWKQCVPEGMTTNLRQTEGIALVSRESKPEVIWYFSAEDLPEDLAERFSILFQARGKWTLDEITPYLTDLETGKLDVSSMLLKYARASTQNAQKIYTSRKPVL</sequence>
<dbReference type="PANTHER" id="PTHR13395:SF6">
    <property type="entry name" value="SISTER CHROMATID COHESION PROTEIN DCC1"/>
    <property type="match status" value="1"/>
</dbReference>
<proteinExistence type="inferred from homology"/>
<gene>
    <name evidence="4" type="ORF">OCBIM_22003173mg</name>
</gene>
<reference evidence="4" key="1">
    <citation type="submission" date="2015-07" db="EMBL/GenBank/DDBJ databases">
        <title>MeaNS - Measles Nucleotide Surveillance Program.</title>
        <authorList>
            <person name="Tran T."/>
            <person name="Druce J."/>
        </authorList>
    </citation>
    <scope>NUCLEOTIDE SEQUENCE</scope>
    <source>
        <strain evidence="4">UCB-OBI-ISO-001</strain>
        <tissue evidence="4">Gonad</tissue>
    </source>
</reference>
<dbReference type="GO" id="GO:0031390">
    <property type="term" value="C:Ctf18 RFC-like complex"/>
    <property type="evidence" value="ECO:0007669"/>
    <property type="project" value="InterPro"/>
</dbReference>
<dbReference type="InterPro" id="IPR019128">
    <property type="entry name" value="Dcc1"/>
</dbReference>
<dbReference type="Pfam" id="PF09724">
    <property type="entry name" value="Dcc1"/>
    <property type="match status" value="1"/>
</dbReference>
<dbReference type="EMBL" id="KQ417062">
    <property type="protein sequence ID" value="KOF93948.1"/>
    <property type="molecule type" value="Genomic_DNA"/>
</dbReference>
<organism evidence="4">
    <name type="scientific">Octopus bimaculoides</name>
    <name type="common">California two-spotted octopus</name>
    <dbReference type="NCBI Taxonomy" id="37653"/>
    <lineage>
        <taxon>Eukaryota</taxon>
        <taxon>Metazoa</taxon>
        <taxon>Spiralia</taxon>
        <taxon>Lophotrochozoa</taxon>
        <taxon>Mollusca</taxon>
        <taxon>Cephalopoda</taxon>
        <taxon>Coleoidea</taxon>
        <taxon>Octopodiformes</taxon>
        <taxon>Octopoda</taxon>
        <taxon>Incirrata</taxon>
        <taxon>Octopodidae</taxon>
        <taxon>Octopus</taxon>
    </lineage>
</organism>
<dbReference type="OrthoDB" id="5199543at2759"/>
<protein>
    <recommendedName>
        <fullName evidence="2">Sister chromatid cohesion protein DCC1</fullName>
    </recommendedName>
</protein>
<evidence type="ECO:0000256" key="3">
    <source>
        <dbReference type="ARBA" id="ARBA00022705"/>
    </source>
</evidence>
<dbReference type="GO" id="GO:0006260">
    <property type="term" value="P:DNA replication"/>
    <property type="evidence" value="ECO:0007669"/>
    <property type="project" value="UniProtKB-KW"/>
</dbReference>
<dbReference type="KEGG" id="obi:106868004"/>
<dbReference type="OMA" id="DSESWPF"/>
<evidence type="ECO:0000313" key="4">
    <source>
        <dbReference type="EMBL" id="KOF93948.1"/>
    </source>
</evidence>